<sequence>SDLFEYAEFNNATVRKKTSSTWTWDYQEHASTPDTYRRITVSVMCAQMSREEYGLLNIRVYSIIGQSYYLDFKIWLQSPGAPECP</sequence>
<gene>
    <name evidence="1" type="primary">ORF75995</name>
</gene>
<dbReference type="AlphaFoldDB" id="A0A0B6ZT15"/>
<name>A0A0B6ZT15_9EUPU</name>
<proteinExistence type="predicted"/>
<feature type="non-terminal residue" evidence="1">
    <location>
        <position position="85"/>
    </location>
</feature>
<feature type="non-terminal residue" evidence="1">
    <location>
        <position position="1"/>
    </location>
</feature>
<dbReference type="EMBL" id="HACG01024015">
    <property type="protein sequence ID" value="CEK70880.1"/>
    <property type="molecule type" value="Transcribed_RNA"/>
</dbReference>
<organism evidence="1">
    <name type="scientific">Arion vulgaris</name>
    <dbReference type="NCBI Taxonomy" id="1028688"/>
    <lineage>
        <taxon>Eukaryota</taxon>
        <taxon>Metazoa</taxon>
        <taxon>Spiralia</taxon>
        <taxon>Lophotrochozoa</taxon>
        <taxon>Mollusca</taxon>
        <taxon>Gastropoda</taxon>
        <taxon>Heterobranchia</taxon>
        <taxon>Euthyneura</taxon>
        <taxon>Panpulmonata</taxon>
        <taxon>Eupulmonata</taxon>
        <taxon>Stylommatophora</taxon>
        <taxon>Helicina</taxon>
        <taxon>Arionoidea</taxon>
        <taxon>Arionidae</taxon>
        <taxon>Arion</taxon>
    </lineage>
</organism>
<reference evidence="1" key="1">
    <citation type="submission" date="2014-12" db="EMBL/GenBank/DDBJ databases">
        <title>Insight into the proteome of Arion vulgaris.</title>
        <authorList>
            <person name="Aradska J."/>
            <person name="Bulat T."/>
            <person name="Smidak R."/>
            <person name="Sarate P."/>
            <person name="Gangsoo J."/>
            <person name="Sialana F."/>
            <person name="Bilban M."/>
            <person name="Lubec G."/>
        </authorList>
    </citation>
    <scope>NUCLEOTIDE SEQUENCE</scope>
    <source>
        <tissue evidence="1">Skin</tissue>
    </source>
</reference>
<accession>A0A0B6ZT15</accession>
<protein>
    <submittedName>
        <fullName evidence="1">Uncharacterized protein</fullName>
    </submittedName>
</protein>
<evidence type="ECO:0000313" key="1">
    <source>
        <dbReference type="EMBL" id="CEK70880.1"/>
    </source>
</evidence>